<reference evidence="6" key="1">
    <citation type="submission" date="2016-10" db="EMBL/GenBank/DDBJ databases">
        <authorList>
            <person name="Varghese N."/>
            <person name="Submissions S."/>
        </authorList>
    </citation>
    <scope>NUCLEOTIDE SEQUENCE [LARGE SCALE GENOMIC DNA]</scope>
    <source>
        <strain evidence="6">DSM 24536</strain>
    </source>
</reference>
<evidence type="ECO:0000256" key="1">
    <source>
        <dbReference type="ARBA" id="ARBA00023015"/>
    </source>
</evidence>
<dbReference type="AlphaFoldDB" id="A0A1G9T8P0"/>
<dbReference type="InterPro" id="IPR009057">
    <property type="entry name" value="Homeodomain-like_sf"/>
</dbReference>
<keyword evidence="2 5" id="KW-0238">DNA-binding</keyword>
<evidence type="ECO:0000256" key="3">
    <source>
        <dbReference type="ARBA" id="ARBA00023163"/>
    </source>
</evidence>
<dbReference type="STRING" id="990371.SAMN05421813_11254"/>
<dbReference type="PROSITE" id="PS01124">
    <property type="entry name" value="HTH_ARAC_FAMILY_2"/>
    <property type="match status" value="1"/>
</dbReference>
<dbReference type="Gene3D" id="1.10.10.60">
    <property type="entry name" value="Homeodomain-like"/>
    <property type="match status" value="1"/>
</dbReference>
<dbReference type="InterPro" id="IPR018062">
    <property type="entry name" value="HTH_AraC-typ_CS"/>
</dbReference>
<gene>
    <name evidence="5" type="ORF">SAMN05421813_11254</name>
</gene>
<dbReference type="Proteomes" id="UP000199226">
    <property type="component" value="Unassembled WGS sequence"/>
</dbReference>
<accession>A0A1G9T8P0</accession>
<feature type="domain" description="HTH araC/xylS-type" evidence="4">
    <location>
        <begin position="91"/>
        <end position="170"/>
    </location>
</feature>
<sequence length="183" mass="21166">MVCNRCITAVQNELIKLDLHPIYVQMGIVKLMEEKLDEQKLQTLNERLNALGFELLDNGKTRLIEQIKSLIIEKIFHSEFLESKVNWSGLISDKVFHEYNYLSSLFSSVEGITIEQYIIRQKIERVKELLFYDELNLGEIANKLGYSSIAHLSAQFKKVTGQTPSQFKNTRASDRLRRSIDAV</sequence>
<organism evidence="5 6">
    <name type="scientific">Daejeonella rubra</name>
    <dbReference type="NCBI Taxonomy" id="990371"/>
    <lineage>
        <taxon>Bacteria</taxon>
        <taxon>Pseudomonadati</taxon>
        <taxon>Bacteroidota</taxon>
        <taxon>Sphingobacteriia</taxon>
        <taxon>Sphingobacteriales</taxon>
        <taxon>Sphingobacteriaceae</taxon>
        <taxon>Daejeonella</taxon>
    </lineage>
</organism>
<dbReference type="Pfam" id="PF12833">
    <property type="entry name" value="HTH_18"/>
    <property type="match status" value="1"/>
</dbReference>
<dbReference type="InterPro" id="IPR018060">
    <property type="entry name" value="HTH_AraC"/>
</dbReference>
<dbReference type="PANTHER" id="PTHR43280:SF28">
    <property type="entry name" value="HTH-TYPE TRANSCRIPTIONAL ACTIVATOR RHAS"/>
    <property type="match status" value="1"/>
</dbReference>
<name>A0A1G9T8P0_9SPHI</name>
<evidence type="ECO:0000313" key="5">
    <source>
        <dbReference type="EMBL" id="SDM44026.1"/>
    </source>
</evidence>
<dbReference type="SMART" id="SM00342">
    <property type="entry name" value="HTH_ARAC"/>
    <property type="match status" value="1"/>
</dbReference>
<evidence type="ECO:0000256" key="2">
    <source>
        <dbReference type="ARBA" id="ARBA00023125"/>
    </source>
</evidence>
<dbReference type="SUPFAM" id="SSF46689">
    <property type="entry name" value="Homeodomain-like"/>
    <property type="match status" value="1"/>
</dbReference>
<dbReference type="PANTHER" id="PTHR43280">
    <property type="entry name" value="ARAC-FAMILY TRANSCRIPTIONAL REGULATOR"/>
    <property type="match status" value="1"/>
</dbReference>
<dbReference type="GO" id="GO:0003700">
    <property type="term" value="F:DNA-binding transcription factor activity"/>
    <property type="evidence" value="ECO:0007669"/>
    <property type="project" value="InterPro"/>
</dbReference>
<evidence type="ECO:0000259" key="4">
    <source>
        <dbReference type="PROSITE" id="PS01124"/>
    </source>
</evidence>
<keyword evidence="1" id="KW-0805">Transcription regulation</keyword>
<proteinExistence type="predicted"/>
<dbReference type="PROSITE" id="PS00041">
    <property type="entry name" value="HTH_ARAC_FAMILY_1"/>
    <property type="match status" value="1"/>
</dbReference>
<keyword evidence="3" id="KW-0804">Transcription</keyword>
<protein>
    <submittedName>
        <fullName evidence="5">AraC-type DNA-binding protein</fullName>
    </submittedName>
</protein>
<keyword evidence="6" id="KW-1185">Reference proteome</keyword>
<dbReference type="EMBL" id="FNHH01000012">
    <property type="protein sequence ID" value="SDM44026.1"/>
    <property type="molecule type" value="Genomic_DNA"/>
</dbReference>
<dbReference type="GO" id="GO:0043565">
    <property type="term" value="F:sequence-specific DNA binding"/>
    <property type="evidence" value="ECO:0007669"/>
    <property type="project" value="InterPro"/>
</dbReference>
<evidence type="ECO:0000313" key="6">
    <source>
        <dbReference type="Proteomes" id="UP000199226"/>
    </source>
</evidence>